<dbReference type="Proteomes" id="UP000315908">
    <property type="component" value="Unassembled WGS sequence"/>
</dbReference>
<gene>
    <name evidence="1" type="ORF">IQ31_01613</name>
</gene>
<comment type="caution">
    <text evidence="1">The sequence shown here is derived from an EMBL/GenBank/DDBJ whole genome shotgun (WGS) entry which is preliminary data.</text>
</comment>
<dbReference type="EMBL" id="VLKR01000006">
    <property type="protein sequence ID" value="TWI22208.1"/>
    <property type="molecule type" value="Genomic_DNA"/>
</dbReference>
<sequence length="156" mass="18265">MDRIFAVDFKKVILNFLPKFFRRKRIFALIDAFTSGLRTVYLLFLSKRNDDNKELQITPQVCILRRVLNDYFDGSNRTIRIEDANLHERSYIFTEGEQRPLFLGERAIYTADELRSGTGFVVIVPEALNNTAETARLKAMINKYKLAGTKYIIRYE</sequence>
<protein>
    <submittedName>
        <fullName evidence="1">Uncharacterized protein</fullName>
    </submittedName>
</protein>
<organism evidence="1 2">
    <name type="scientific">Sphingobacterium siyangense</name>
    <dbReference type="NCBI Taxonomy" id="459529"/>
    <lineage>
        <taxon>Bacteria</taxon>
        <taxon>Pseudomonadati</taxon>
        <taxon>Bacteroidota</taxon>
        <taxon>Sphingobacteriia</taxon>
        <taxon>Sphingobacteriales</taxon>
        <taxon>Sphingobacteriaceae</taxon>
        <taxon>Sphingobacterium</taxon>
    </lineage>
</organism>
<accession>A0A562MQY7</accession>
<name>A0A562MQY7_9SPHI</name>
<evidence type="ECO:0000313" key="1">
    <source>
        <dbReference type="EMBL" id="TWI22208.1"/>
    </source>
</evidence>
<dbReference type="AlphaFoldDB" id="A0A562MQY7"/>
<reference evidence="1 2" key="1">
    <citation type="journal article" date="2015" name="Stand. Genomic Sci.">
        <title>Genomic Encyclopedia of Bacterial and Archaeal Type Strains, Phase III: the genomes of soil and plant-associated and newly described type strains.</title>
        <authorList>
            <person name="Whitman W.B."/>
            <person name="Woyke T."/>
            <person name="Klenk H.P."/>
            <person name="Zhou Y."/>
            <person name="Lilburn T.G."/>
            <person name="Beck B.J."/>
            <person name="De Vos P."/>
            <person name="Vandamme P."/>
            <person name="Eisen J.A."/>
            <person name="Garrity G."/>
            <person name="Hugenholtz P."/>
            <person name="Kyrpides N.C."/>
        </authorList>
    </citation>
    <scope>NUCLEOTIDE SEQUENCE [LARGE SCALE GENOMIC DNA]</scope>
    <source>
        <strain evidence="1 2">CGMCC 1.6855</strain>
    </source>
</reference>
<evidence type="ECO:0000313" key="2">
    <source>
        <dbReference type="Proteomes" id="UP000315908"/>
    </source>
</evidence>
<dbReference type="OrthoDB" id="1072575at2"/>
<dbReference type="RefSeq" id="WP_145327649.1">
    <property type="nucleotide sequence ID" value="NZ_VLKR01000006.1"/>
</dbReference>
<proteinExistence type="predicted"/>